<dbReference type="Gene3D" id="3.30.70.100">
    <property type="match status" value="1"/>
</dbReference>
<dbReference type="PANTHER" id="PTHR34474:SF2">
    <property type="entry name" value="SIGNAL TRANSDUCTION PROTEIN TRAP"/>
    <property type="match status" value="1"/>
</dbReference>
<dbReference type="InterPro" id="IPR011008">
    <property type="entry name" value="Dimeric_a/b-barrel"/>
</dbReference>
<accession>A0A365GZX6</accession>
<sequence length="117" mass="12990">MSVVKINVLTVPEEMRSELERRFAGRAGLVDSAEGFEGFELLRPVDGTDRYFVYTRWRSEEDFQRWTESQAFQRGHAQAAAEQAGTGHGHGHGHGGPASSGAELWSFEVIQAAEPKQ</sequence>
<dbReference type="GO" id="GO:0004497">
    <property type="term" value="F:monooxygenase activity"/>
    <property type="evidence" value="ECO:0007669"/>
    <property type="project" value="UniProtKB-KW"/>
</dbReference>
<keyword evidence="3" id="KW-0503">Monooxygenase</keyword>
<keyword evidence="3" id="KW-0560">Oxidoreductase</keyword>
<keyword evidence="4" id="KW-1185">Reference proteome</keyword>
<name>A0A365GZX6_9ACTN</name>
<gene>
    <name evidence="3" type="ORF">DPM19_24845</name>
</gene>
<reference evidence="3 4" key="1">
    <citation type="submission" date="2018-06" db="EMBL/GenBank/DDBJ databases">
        <title>Actinomadura craniellae sp. nov. isolated from marine sponge Craniella sp.</title>
        <authorList>
            <person name="Li L."/>
            <person name="Xu Q.H."/>
            <person name="Lin H.W."/>
            <person name="Lu Y.H."/>
        </authorList>
    </citation>
    <scope>NUCLEOTIDE SEQUENCE [LARGE SCALE GENOMIC DNA]</scope>
    <source>
        <strain evidence="3 4">LHW63021</strain>
    </source>
</reference>
<protein>
    <submittedName>
        <fullName evidence="3">Antibiotic biosynthesis monooxygenase</fullName>
    </submittedName>
</protein>
<dbReference type="OrthoDB" id="5518003at2"/>
<dbReference type="PANTHER" id="PTHR34474">
    <property type="entry name" value="SIGNAL TRANSDUCTION PROTEIN TRAP"/>
    <property type="match status" value="1"/>
</dbReference>
<feature type="compositionally biased region" description="Low complexity" evidence="1">
    <location>
        <begin position="75"/>
        <end position="85"/>
    </location>
</feature>
<feature type="domain" description="ABM" evidence="2">
    <location>
        <begin position="3"/>
        <end position="91"/>
    </location>
</feature>
<comment type="caution">
    <text evidence="3">The sequence shown here is derived from an EMBL/GenBank/DDBJ whole genome shotgun (WGS) entry which is preliminary data.</text>
</comment>
<dbReference type="Pfam" id="PF03992">
    <property type="entry name" value="ABM"/>
    <property type="match status" value="1"/>
</dbReference>
<feature type="region of interest" description="Disordered" evidence="1">
    <location>
        <begin position="70"/>
        <end position="107"/>
    </location>
</feature>
<dbReference type="AlphaFoldDB" id="A0A365GZX6"/>
<dbReference type="Proteomes" id="UP000251891">
    <property type="component" value="Unassembled WGS sequence"/>
</dbReference>
<proteinExistence type="predicted"/>
<evidence type="ECO:0000313" key="4">
    <source>
        <dbReference type="Proteomes" id="UP000251891"/>
    </source>
</evidence>
<evidence type="ECO:0000259" key="2">
    <source>
        <dbReference type="PROSITE" id="PS51725"/>
    </source>
</evidence>
<dbReference type="SUPFAM" id="SSF54909">
    <property type="entry name" value="Dimeric alpha+beta barrel"/>
    <property type="match status" value="1"/>
</dbReference>
<dbReference type="InterPro" id="IPR007138">
    <property type="entry name" value="ABM_dom"/>
</dbReference>
<dbReference type="RefSeq" id="WP_111870438.1">
    <property type="nucleotide sequence ID" value="NZ_QLYX01000013.1"/>
</dbReference>
<evidence type="ECO:0000313" key="3">
    <source>
        <dbReference type="EMBL" id="RAY12382.1"/>
    </source>
</evidence>
<dbReference type="InterPro" id="IPR050404">
    <property type="entry name" value="Heme-degrading_MO"/>
</dbReference>
<dbReference type="PROSITE" id="PS51725">
    <property type="entry name" value="ABM"/>
    <property type="match status" value="1"/>
</dbReference>
<evidence type="ECO:0000256" key="1">
    <source>
        <dbReference type="SAM" id="MobiDB-lite"/>
    </source>
</evidence>
<dbReference type="EMBL" id="QLYX01000013">
    <property type="protein sequence ID" value="RAY12382.1"/>
    <property type="molecule type" value="Genomic_DNA"/>
</dbReference>
<organism evidence="3 4">
    <name type="scientific">Actinomadura craniellae</name>
    <dbReference type="NCBI Taxonomy" id="2231787"/>
    <lineage>
        <taxon>Bacteria</taxon>
        <taxon>Bacillati</taxon>
        <taxon>Actinomycetota</taxon>
        <taxon>Actinomycetes</taxon>
        <taxon>Streptosporangiales</taxon>
        <taxon>Thermomonosporaceae</taxon>
        <taxon>Actinomadura</taxon>
    </lineage>
</organism>